<dbReference type="Proteomes" id="UP000236379">
    <property type="component" value="Unassembled WGS sequence"/>
</dbReference>
<comment type="caution">
    <text evidence="2">The sequence shown here is derived from an EMBL/GenBank/DDBJ whole genome shotgun (WGS) entry which is preliminary data.</text>
</comment>
<dbReference type="AlphaFoldDB" id="A0A2K3US62"/>
<name>A0A2K3US62_9DEIO</name>
<evidence type="ECO:0000313" key="2">
    <source>
        <dbReference type="EMBL" id="PNY79340.1"/>
    </source>
</evidence>
<dbReference type="EMBL" id="PPPD01000004">
    <property type="protein sequence ID" value="PNY79340.1"/>
    <property type="molecule type" value="Genomic_DNA"/>
</dbReference>
<organism evidence="2 3">
    <name type="scientific">Deinococcus koreensis</name>
    <dbReference type="NCBI Taxonomy" id="2054903"/>
    <lineage>
        <taxon>Bacteria</taxon>
        <taxon>Thermotogati</taxon>
        <taxon>Deinococcota</taxon>
        <taxon>Deinococci</taxon>
        <taxon>Deinococcales</taxon>
        <taxon>Deinococcaceae</taxon>
        <taxon>Deinococcus</taxon>
    </lineage>
</organism>
<accession>A0A2K3US62</accession>
<feature type="region of interest" description="Disordered" evidence="1">
    <location>
        <begin position="1"/>
        <end position="20"/>
    </location>
</feature>
<keyword evidence="3" id="KW-1185">Reference proteome</keyword>
<evidence type="ECO:0000256" key="1">
    <source>
        <dbReference type="SAM" id="MobiDB-lite"/>
    </source>
</evidence>
<protein>
    <submittedName>
        <fullName evidence="2">Uncharacterized protein</fullName>
    </submittedName>
</protein>
<sequence length="164" mass="18332">MNTDWNGLKHMSQRTTSKSSISSQYLRRQLQAWAVIPGQVNPPLFTDPRIFSADELGEAVQTVQDVIYLLPTVAEAHVTKRAALVGILGAALARALNDEHSRRWYCRLIWNAWSAEIQGRGGLQVLAAQLARLDVDRQEWGELRQPAALLACRVKTTGTHMESE</sequence>
<evidence type="ECO:0000313" key="3">
    <source>
        <dbReference type="Proteomes" id="UP000236379"/>
    </source>
</evidence>
<gene>
    <name evidence="2" type="ORF">CVO96_19640</name>
</gene>
<reference evidence="2 3" key="1">
    <citation type="submission" date="2018-01" db="EMBL/GenBank/DDBJ databases">
        <title>Deinococcus koreensis sp. nov., a radiation-resistant bacterium isolated from river water.</title>
        <authorList>
            <person name="Choi A."/>
        </authorList>
    </citation>
    <scope>NUCLEOTIDE SEQUENCE [LARGE SCALE GENOMIC DNA]</scope>
    <source>
        <strain evidence="2 3">SJW1-2</strain>
    </source>
</reference>
<proteinExistence type="predicted"/>